<name>C6EQH8_MOUSE</name>
<evidence type="ECO:0000256" key="1">
    <source>
        <dbReference type="SAM" id="SignalP"/>
    </source>
</evidence>
<evidence type="ECO:0000313" key="2">
    <source>
        <dbReference type="EMBL" id="ACD47042.1"/>
    </source>
</evidence>
<feature type="chain" id="PRO_5002962944" evidence="1">
    <location>
        <begin position="17"/>
        <end position="136"/>
    </location>
</feature>
<reference evidence="2" key="1">
    <citation type="submission" date="2007-10" db="EMBL/GenBank/DDBJ databases">
        <title>An active antisense promoter in mouse L1 retrotransposons has implications for fusion gene expression and epigenetic control.</title>
        <authorList>
            <person name="Li J."/>
            <person name="Symer D.E."/>
        </authorList>
    </citation>
    <scope>NUCLEOTIDE SEQUENCE</scope>
    <source>
        <strain evidence="2">C57BL/6J</strain>
        <tissue evidence="2">Testis</tissue>
    </source>
</reference>
<accession>C6EQH8</accession>
<proteinExistence type="evidence at transcript level"/>
<organism evidence="2">
    <name type="scientific">Mus musculus</name>
    <name type="common">Mouse</name>
    <dbReference type="NCBI Taxonomy" id="10090"/>
    <lineage>
        <taxon>Eukaryota</taxon>
        <taxon>Metazoa</taxon>
        <taxon>Chordata</taxon>
        <taxon>Craniata</taxon>
        <taxon>Vertebrata</taxon>
        <taxon>Euteleostomi</taxon>
        <taxon>Mammalia</taxon>
        <taxon>Eutheria</taxon>
        <taxon>Euarchontoglires</taxon>
        <taxon>Glires</taxon>
        <taxon>Rodentia</taxon>
        <taxon>Myomorpha</taxon>
        <taxon>Muroidea</taxon>
        <taxon>Muridae</taxon>
        <taxon>Murinae</taxon>
        <taxon>Mus</taxon>
        <taxon>Mus</taxon>
    </lineage>
</organism>
<feature type="signal peptide" evidence="1">
    <location>
        <begin position="1"/>
        <end position="16"/>
    </location>
</feature>
<dbReference type="EMBL" id="EU234014">
    <property type="protein sequence ID" value="ACD47042.1"/>
    <property type="molecule type" value="mRNA"/>
</dbReference>
<dbReference type="AlphaFoldDB" id="C6EQH8"/>
<keyword evidence="1" id="KW-0732">Signal</keyword>
<sequence length="136" mass="14857">MMGRCTVIWCLDLLLAEDEGPKQDLSQKLCCFGQESGRLSGAEDVAASEALWLLLVPETAGLCIPHRHPCSLPSEESWSQGGSRWGLRHKPLGLADPCALTRKVAGCLMSFSNVSSFQSEDFFLPTPLTLLYFLGL</sequence>
<protein>
    <submittedName>
        <fullName evidence="2">ASL1 fusion protein</fullName>
    </submittedName>
</protein>